<dbReference type="Pfam" id="PF00550">
    <property type="entry name" value="PP-binding"/>
    <property type="match status" value="1"/>
</dbReference>
<name>A0A840EYB3_9ACTN</name>
<dbReference type="EC" id="3.3.2.1" evidence="2"/>
<dbReference type="GO" id="GO:0016829">
    <property type="term" value="F:lyase activity"/>
    <property type="evidence" value="ECO:0007669"/>
    <property type="project" value="UniProtKB-KW"/>
</dbReference>
<dbReference type="PROSITE" id="PS50075">
    <property type="entry name" value="CARRIER"/>
    <property type="match status" value="1"/>
</dbReference>
<dbReference type="SUPFAM" id="SSF47336">
    <property type="entry name" value="ACP-like"/>
    <property type="match status" value="1"/>
</dbReference>
<evidence type="ECO:0000313" key="3">
    <source>
        <dbReference type="Proteomes" id="UP000551501"/>
    </source>
</evidence>
<protein>
    <submittedName>
        <fullName evidence="2">Bifunctional isochorismate lyase/aryl carrier protein</fullName>
        <ecNumber evidence="2">3.3.2.1</ecNumber>
    </submittedName>
</protein>
<dbReference type="Gene3D" id="1.10.1200.10">
    <property type="entry name" value="ACP-like"/>
    <property type="match status" value="1"/>
</dbReference>
<sequence>MDQQESTLTRERIIDDLAEMLGLPAAEFDDDTDVLDMGLDSVRLMALVERWRAAGSADVDLVTLAEEPRVGAWVRELTGRR</sequence>
<dbReference type="Proteomes" id="UP000551501">
    <property type="component" value="Unassembled WGS sequence"/>
</dbReference>
<dbReference type="EMBL" id="JACIFP010000001">
    <property type="protein sequence ID" value="MBB4133969.1"/>
    <property type="molecule type" value="Genomic_DNA"/>
</dbReference>
<dbReference type="RefSeq" id="WP_183369168.1">
    <property type="nucleotide sequence ID" value="NZ_BAABHL010000112.1"/>
</dbReference>
<dbReference type="AlphaFoldDB" id="A0A840EYB3"/>
<dbReference type="InterPro" id="IPR036736">
    <property type="entry name" value="ACP-like_sf"/>
</dbReference>
<evidence type="ECO:0000259" key="1">
    <source>
        <dbReference type="PROSITE" id="PS50075"/>
    </source>
</evidence>
<accession>A0A840EYB3</accession>
<proteinExistence type="predicted"/>
<feature type="domain" description="Carrier" evidence="1">
    <location>
        <begin position="4"/>
        <end position="81"/>
    </location>
</feature>
<organism evidence="2 3">
    <name type="scientific">Gordonia humi</name>
    <dbReference type="NCBI Taxonomy" id="686429"/>
    <lineage>
        <taxon>Bacteria</taxon>
        <taxon>Bacillati</taxon>
        <taxon>Actinomycetota</taxon>
        <taxon>Actinomycetes</taxon>
        <taxon>Mycobacteriales</taxon>
        <taxon>Gordoniaceae</taxon>
        <taxon>Gordonia</taxon>
    </lineage>
</organism>
<keyword evidence="3" id="KW-1185">Reference proteome</keyword>
<comment type="caution">
    <text evidence="2">The sequence shown here is derived from an EMBL/GenBank/DDBJ whole genome shotgun (WGS) entry which is preliminary data.</text>
</comment>
<gene>
    <name evidence="2" type="ORF">BKA16_000521</name>
</gene>
<reference evidence="2 3" key="1">
    <citation type="submission" date="2020-08" db="EMBL/GenBank/DDBJ databases">
        <title>Sequencing the genomes of 1000 actinobacteria strains.</title>
        <authorList>
            <person name="Klenk H.-P."/>
        </authorList>
    </citation>
    <scope>NUCLEOTIDE SEQUENCE [LARGE SCALE GENOMIC DNA]</scope>
    <source>
        <strain evidence="2 3">DSM 45298</strain>
    </source>
</reference>
<dbReference type="GO" id="GO:0008908">
    <property type="term" value="F:isochorismatase activity"/>
    <property type="evidence" value="ECO:0007669"/>
    <property type="project" value="UniProtKB-EC"/>
</dbReference>
<dbReference type="InterPro" id="IPR009081">
    <property type="entry name" value="PP-bd_ACP"/>
</dbReference>
<keyword evidence="2" id="KW-0378">Hydrolase</keyword>
<keyword evidence="2" id="KW-0456">Lyase</keyword>
<evidence type="ECO:0000313" key="2">
    <source>
        <dbReference type="EMBL" id="MBB4133969.1"/>
    </source>
</evidence>